<evidence type="ECO:0000313" key="3">
    <source>
        <dbReference type="Proteomes" id="UP000789901"/>
    </source>
</evidence>
<gene>
    <name evidence="2" type="ORF">GMARGA_LOCUS36096</name>
</gene>
<feature type="non-terminal residue" evidence="2">
    <location>
        <position position="196"/>
    </location>
</feature>
<sequence length="196" mass="22175">EYRDYLENLPFTIGSSSTIHIFLDIIKLLKSSLTNEIFKIQKVQIDICFEYFSRLIPSNQYETCNEVDNSDISNCFEDSTNKYQIALNSIINRNLNQDYLISNAEIKNSIATWQIYGECSVLGHKLASLAAKFCLIYIATTLQGLIQQIENTSSNNTSQDQDIICNSLQASTKGRHAKQLKASVKNIPKSSKNKMT</sequence>
<name>A0ABN7WXF9_GIGMA</name>
<feature type="non-terminal residue" evidence="2">
    <location>
        <position position="1"/>
    </location>
</feature>
<comment type="caution">
    <text evidence="2">The sequence shown here is derived from an EMBL/GenBank/DDBJ whole genome shotgun (WGS) entry which is preliminary data.</text>
</comment>
<feature type="region of interest" description="Disordered" evidence="1">
    <location>
        <begin position="175"/>
        <end position="196"/>
    </location>
</feature>
<reference evidence="2 3" key="1">
    <citation type="submission" date="2021-06" db="EMBL/GenBank/DDBJ databases">
        <authorList>
            <person name="Kallberg Y."/>
            <person name="Tangrot J."/>
            <person name="Rosling A."/>
        </authorList>
    </citation>
    <scope>NUCLEOTIDE SEQUENCE [LARGE SCALE GENOMIC DNA]</scope>
    <source>
        <strain evidence="2 3">120-4 pot B 10/14</strain>
    </source>
</reference>
<organism evidence="2 3">
    <name type="scientific">Gigaspora margarita</name>
    <dbReference type="NCBI Taxonomy" id="4874"/>
    <lineage>
        <taxon>Eukaryota</taxon>
        <taxon>Fungi</taxon>
        <taxon>Fungi incertae sedis</taxon>
        <taxon>Mucoromycota</taxon>
        <taxon>Glomeromycotina</taxon>
        <taxon>Glomeromycetes</taxon>
        <taxon>Diversisporales</taxon>
        <taxon>Gigasporaceae</taxon>
        <taxon>Gigaspora</taxon>
    </lineage>
</organism>
<protein>
    <submittedName>
        <fullName evidence="2">2373_t:CDS:1</fullName>
    </submittedName>
</protein>
<evidence type="ECO:0000313" key="2">
    <source>
        <dbReference type="EMBL" id="CAG8842643.1"/>
    </source>
</evidence>
<proteinExistence type="predicted"/>
<keyword evidence="3" id="KW-1185">Reference proteome</keyword>
<accession>A0ABN7WXF9</accession>
<dbReference type="Proteomes" id="UP000789901">
    <property type="component" value="Unassembled WGS sequence"/>
</dbReference>
<dbReference type="EMBL" id="CAJVQB010069671">
    <property type="protein sequence ID" value="CAG8842643.1"/>
    <property type="molecule type" value="Genomic_DNA"/>
</dbReference>
<evidence type="ECO:0000256" key="1">
    <source>
        <dbReference type="SAM" id="MobiDB-lite"/>
    </source>
</evidence>